<dbReference type="RefSeq" id="XP_041190900.1">
    <property type="nucleotide sequence ID" value="XM_041331249.1"/>
</dbReference>
<evidence type="ECO:0000313" key="1">
    <source>
        <dbReference type="EMBL" id="KAG1812877.1"/>
    </source>
</evidence>
<accession>A0A9P7JBK1</accession>
<dbReference type="EMBL" id="JABBWG010000025">
    <property type="protein sequence ID" value="KAG1812877.1"/>
    <property type="molecule type" value="Genomic_DNA"/>
</dbReference>
<dbReference type="GeneID" id="64625266"/>
<comment type="caution">
    <text evidence="1">The sequence shown here is derived from an EMBL/GenBank/DDBJ whole genome shotgun (WGS) entry which is preliminary data.</text>
</comment>
<dbReference type="AlphaFoldDB" id="A0A9P7JBK1"/>
<gene>
    <name evidence="1" type="ORF">BJ212DRAFT_1275930</name>
</gene>
<evidence type="ECO:0000313" key="2">
    <source>
        <dbReference type="Proteomes" id="UP000807769"/>
    </source>
</evidence>
<reference evidence="1" key="1">
    <citation type="journal article" date="2020" name="New Phytol.">
        <title>Comparative genomics reveals dynamic genome evolution in host specialist ectomycorrhizal fungi.</title>
        <authorList>
            <person name="Lofgren L.A."/>
            <person name="Nguyen N.H."/>
            <person name="Vilgalys R."/>
            <person name="Ruytinx J."/>
            <person name="Liao H.L."/>
            <person name="Branco S."/>
            <person name="Kuo A."/>
            <person name="LaButti K."/>
            <person name="Lipzen A."/>
            <person name="Andreopoulos W."/>
            <person name="Pangilinan J."/>
            <person name="Riley R."/>
            <person name="Hundley H."/>
            <person name="Na H."/>
            <person name="Barry K."/>
            <person name="Grigoriev I.V."/>
            <person name="Stajich J.E."/>
            <person name="Kennedy P.G."/>
        </authorList>
    </citation>
    <scope>NUCLEOTIDE SEQUENCE</scope>
    <source>
        <strain evidence="1">MN1</strain>
    </source>
</reference>
<protein>
    <submittedName>
        <fullName evidence="1">Uncharacterized protein</fullName>
    </submittedName>
</protein>
<dbReference type="OrthoDB" id="2677917at2759"/>
<name>A0A9P7JBK1_9AGAM</name>
<sequence length="214" mass="24660">MRNLLNKTVERLMKDWTSPIYAFFEPTPGIEYHNGCHCHVFKCTVPGCKHCVWQYLDKKDVKSTGNMCKHVKSCWGQAALQVAMEYGVVKSLLDTRSIQMSFNHKGKGKVVYSHHQHTWTETRFALMKTGWPKYHILSPLTVAHDVKQVFVKTCKQIVQMLQQNYDGELNFVMDAWTSPNHRAYVAVSVHLEHKGQPFSMILDIVKLPKVVVLT</sequence>
<keyword evidence="2" id="KW-1185">Reference proteome</keyword>
<proteinExistence type="predicted"/>
<organism evidence="1 2">
    <name type="scientific">Suillus subaureus</name>
    <dbReference type="NCBI Taxonomy" id="48587"/>
    <lineage>
        <taxon>Eukaryota</taxon>
        <taxon>Fungi</taxon>
        <taxon>Dikarya</taxon>
        <taxon>Basidiomycota</taxon>
        <taxon>Agaricomycotina</taxon>
        <taxon>Agaricomycetes</taxon>
        <taxon>Agaricomycetidae</taxon>
        <taxon>Boletales</taxon>
        <taxon>Suillineae</taxon>
        <taxon>Suillaceae</taxon>
        <taxon>Suillus</taxon>
    </lineage>
</organism>
<dbReference type="Proteomes" id="UP000807769">
    <property type="component" value="Unassembled WGS sequence"/>
</dbReference>